<comment type="caution">
    <text evidence="2">The sequence shown here is derived from an EMBL/GenBank/DDBJ whole genome shotgun (WGS) entry which is preliminary data.</text>
</comment>
<reference evidence="2 3" key="1">
    <citation type="submission" date="2018-05" db="EMBL/GenBank/DDBJ databases">
        <title>Genomic Encyclopedia of Type Strains, Phase IV (KMG-V): Genome sequencing to study the core and pangenomes of soil and plant-associated prokaryotes.</title>
        <authorList>
            <person name="Whitman W."/>
        </authorList>
    </citation>
    <scope>NUCLEOTIDE SEQUENCE [LARGE SCALE GENOMIC DNA]</scope>
    <source>
        <strain evidence="2 3">SCZa-39</strain>
    </source>
</reference>
<dbReference type="Proteomes" id="UP000245712">
    <property type="component" value="Unassembled WGS sequence"/>
</dbReference>
<dbReference type="PANTHER" id="PTHR33608:SF6">
    <property type="entry name" value="BLL2464 PROTEIN"/>
    <property type="match status" value="1"/>
</dbReference>
<evidence type="ECO:0000313" key="2">
    <source>
        <dbReference type="EMBL" id="PVX77033.1"/>
    </source>
</evidence>
<keyword evidence="3" id="KW-1185">Reference proteome</keyword>
<gene>
    <name evidence="2" type="ORF">C7402_11592</name>
</gene>
<dbReference type="SUPFAM" id="SSF53300">
    <property type="entry name" value="vWA-like"/>
    <property type="match status" value="1"/>
</dbReference>
<organism evidence="2 3">
    <name type="scientific">Paraburkholderia unamae</name>
    <dbReference type="NCBI Taxonomy" id="219649"/>
    <lineage>
        <taxon>Bacteria</taxon>
        <taxon>Pseudomonadati</taxon>
        <taxon>Pseudomonadota</taxon>
        <taxon>Betaproteobacteria</taxon>
        <taxon>Burkholderiales</taxon>
        <taxon>Burkholderiaceae</taxon>
        <taxon>Paraburkholderia</taxon>
    </lineage>
</organism>
<dbReference type="InterPro" id="IPR036465">
    <property type="entry name" value="vWFA_dom_sf"/>
</dbReference>
<accession>A0ABX5KHC2</accession>
<feature type="domain" description="DUF58" evidence="1">
    <location>
        <begin position="47"/>
        <end position="259"/>
    </location>
</feature>
<dbReference type="PANTHER" id="PTHR33608">
    <property type="entry name" value="BLL2464 PROTEIN"/>
    <property type="match status" value="1"/>
</dbReference>
<dbReference type="Pfam" id="PF01882">
    <property type="entry name" value="DUF58"/>
    <property type="match status" value="1"/>
</dbReference>
<name>A0ABX5KHC2_9BURK</name>
<evidence type="ECO:0000259" key="1">
    <source>
        <dbReference type="Pfam" id="PF01882"/>
    </source>
</evidence>
<proteinExistence type="predicted"/>
<sequence>MNATAPFHYRFALRASGHRPGSHPGTSVGAGDTFALHGRLFDHPDPRRLDLRASVRAARSEWLVRLHLQRSAVPVQALVDVSASMRFGARRTKLQVAADFVEALGYSAFRAGDPLGMLAFDHDKRDDLFMPARTGRGVGNVYATMLREHADTADLAGAPGHGATIAGLQRVASRLAGRQALVFLVSDFHWPLSGMALVLDLLVNAYVVPVVVWDRAEITPPEAGRLLAVRDAEAARHRTLWLRRGVRERWLEAVAQRRTDLARAFAPRGIRPFYLHDEFDPEAMSRYFLEAAA</sequence>
<dbReference type="EMBL" id="QEOB01000015">
    <property type="protein sequence ID" value="PVX77033.1"/>
    <property type="molecule type" value="Genomic_DNA"/>
</dbReference>
<protein>
    <recommendedName>
        <fullName evidence="1">DUF58 domain-containing protein</fullName>
    </recommendedName>
</protein>
<dbReference type="InterPro" id="IPR002881">
    <property type="entry name" value="DUF58"/>
</dbReference>
<dbReference type="RefSeq" id="WP_112176467.1">
    <property type="nucleotide sequence ID" value="NZ_CAJZAT010000169.1"/>
</dbReference>
<evidence type="ECO:0000313" key="3">
    <source>
        <dbReference type="Proteomes" id="UP000245712"/>
    </source>
</evidence>